<dbReference type="InterPro" id="IPR036047">
    <property type="entry name" value="F-box-like_dom_sf"/>
</dbReference>
<dbReference type="SUPFAM" id="SSF52047">
    <property type="entry name" value="RNI-like"/>
    <property type="match status" value="1"/>
</dbReference>
<comment type="caution">
    <text evidence="2">The sequence shown here is derived from an EMBL/GenBank/DDBJ whole genome shotgun (WGS) entry which is preliminary data.</text>
</comment>
<dbReference type="SUPFAM" id="SSF81383">
    <property type="entry name" value="F-box domain"/>
    <property type="match status" value="1"/>
</dbReference>
<name>A0AA39P177_9AGAR</name>
<dbReference type="InterPro" id="IPR032675">
    <property type="entry name" value="LRR_dom_sf"/>
</dbReference>
<keyword evidence="3" id="KW-1185">Reference proteome</keyword>
<dbReference type="EMBL" id="JAUEPU010000145">
    <property type="protein sequence ID" value="KAK0475668.1"/>
    <property type="molecule type" value="Genomic_DNA"/>
</dbReference>
<reference evidence="2" key="1">
    <citation type="submission" date="2023-06" db="EMBL/GenBank/DDBJ databases">
        <authorList>
            <consortium name="Lawrence Berkeley National Laboratory"/>
            <person name="Ahrendt S."/>
            <person name="Sahu N."/>
            <person name="Indic B."/>
            <person name="Wong-Bajracharya J."/>
            <person name="Merenyi Z."/>
            <person name="Ke H.-M."/>
            <person name="Monk M."/>
            <person name="Kocsube S."/>
            <person name="Drula E."/>
            <person name="Lipzen A."/>
            <person name="Balint B."/>
            <person name="Henrissat B."/>
            <person name="Andreopoulos B."/>
            <person name="Martin F.M."/>
            <person name="Harder C.B."/>
            <person name="Rigling D."/>
            <person name="Ford K.L."/>
            <person name="Foster G.D."/>
            <person name="Pangilinan J."/>
            <person name="Papanicolaou A."/>
            <person name="Barry K."/>
            <person name="LaButti K."/>
            <person name="Viragh M."/>
            <person name="Koriabine M."/>
            <person name="Yan M."/>
            <person name="Riley R."/>
            <person name="Champramary S."/>
            <person name="Plett K.L."/>
            <person name="Tsai I.J."/>
            <person name="Slot J."/>
            <person name="Sipos G."/>
            <person name="Plett J."/>
            <person name="Nagy L.G."/>
            <person name="Grigoriev I.V."/>
        </authorList>
    </citation>
    <scope>NUCLEOTIDE SEQUENCE</scope>
    <source>
        <strain evidence="2">HWK02</strain>
    </source>
</reference>
<dbReference type="PROSITE" id="PS50181">
    <property type="entry name" value="FBOX"/>
    <property type="match status" value="1"/>
</dbReference>
<accession>A0AA39P177</accession>
<dbReference type="Gene3D" id="3.80.10.10">
    <property type="entry name" value="Ribonuclease Inhibitor"/>
    <property type="match status" value="1"/>
</dbReference>
<proteinExistence type="predicted"/>
<gene>
    <name evidence="2" type="ORF">EDD18DRAFT_1366909</name>
</gene>
<dbReference type="InterPro" id="IPR001810">
    <property type="entry name" value="F-box_dom"/>
</dbReference>
<evidence type="ECO:0000313" key="2">
    <source>
        <dbReference type="EMBL" id="KAK0475668.1"/>
    </source>
</evidence>
<dbReference type="AlphaFoldDB" id="A0AA39P177"/>
<evidence type="ECO:0000313" key="3">
    <source>
        <dbReference type="Proteomes" id="UP001175228"/>
    </source>
</evidence>
<dbReference type="Proteomes" id="UP001175228">
    <property type="component" value="Unassembled WGS sequence"/>
</dbReference>
<feature type="domain" description="F-box" evidence="1">
    <location>
        <begin position="15"/>
        <end position="60"/>
    </location>
</feature>
<sequence>MSSQPNLATFEHNLHSELEHLPLELFENIVSYLDIPTIKTLSRVSSVFREACIPLFFRNLVLSGDSSLRSTEILGKFKERTLVPSLRKVELRDLRVDLSQALLAWCTRVHTIKIEKCLVGNTSILPSMIVLYDLELSDLTFQSAEGYFRLLASLPLTLKKLAVLRNTFLESRLYSYAIGRGIEVEHFQAESAEDLSLLLRDDCPMSLKSLQVANVSRISPHDLERLVEKTPRLLHLKIEIKKQEDRPVSYPLTRLKTLSIIDRYQPSDTLIQLFSTPNIASPLEVVNFAMIIFGWEDALRRLVVTFSRPRFCKLKQVNVTILQPSDLNMRHRINPALLNDYACLAERGLGTAGRSPRTQVTLNVERRLAFKSDDSRLILCTWDR</sequence>
<evidence type="ECO:0000259" key="1">
    <source>
        <dbReference type="PROSITE" id="PS50181"/>
    </source>
</evidence>
<protein>
    <recommendedName>
        <fullName evidence="1">F-box domain-containing protein</fullName>
    </recommendedName>
</protein>
<dbReference type="Pfam" id="PF00646">
    <property type="entry name" value="F-box"/>
    <property type="match status" value="1"/>
</dbReference>
<organism evidence="2 3">
    <name type="scientific">Armillaria luteobubalina</name>
    <dbReference type="NCBI Taxonomy" id="153913"/>
    <lineage>
        <taxon>Eukaryota</taxon>
        <taxon>Fungi</taxon>
        <taxon>Dikarya</taxon>
        <taxon>Basidiomycota</taxon>
        <taxon>Agaricomycotina</taxon>
        <taxon>Agaricomycetes</taxon>
        <taxon>Agaricomycetidae</taxon>
        <taxon>Agaricales</taxon>
        <taxon>Marasmiineae</taxon>
        <taxon>Physalacriaceae</taxon>
        <taxon>Armillaria</taxon>
    </lineage>
</organism>